<evidence type="ECO:0000256" key="2">
    <source>
        <dbReference type="ARBA" id="ARBA00022481"/>
    </source>
</evidence>
<dbReference type="PANTHER" id="PTHR43804">
    <property type="entry name" value="LD18447P"/>
    <property type="match status" value="1"/>
</dbReference>
<dbReference type="FunCoup" id="F9WW74">
    <property type="interactions" value="686"/>
</dbReference>
<keyword evidence="6" id="KW-1185">Reference proteome</keyword>
<dbReference type="SMART" id="SM00937">
    <property type="entry name" value="PCRF"/>
    <property type="match status" value="1"/>
</dbReference>
<accession>F9WW74</accession>
<dbReference type="GO" id="GO:0005743">
    <property type="term" value="C:mitochondrial inner membrane"/>
    <property type="evidence" value="ECO:0007669"/>
    <property type="project" value="EnsemblFungi"/>
</dbReference>
<dbReference type="PANTHER" id="PTHR43804:SF7">
    <property type="entry name" value="LD18447P"/>
    <property type="match status" value="1"/>
</dbReference>
<gene>
    <name evidence="5" type="ORF">MYCGRDRAFT_98231</name>
</gene>
<name>F9WW74_ZYMTI</name>
<dbReference type="InterPro" id="IPR000352">
    <property type="entry name" value="Pep_chain_release_fac_I"/>
</dbReference>
<comment type="similarity">
    <text evidence="1">Belongs to the prokaryotic/mitochondrial release factor family.</text>
</comment>
<evidence type="ECO:0000313" key="5">
    <source>
        <dbReference type="EMBL" id="EGP92640.1"/>
    </source>
</evidence>
<dbReference type="Pfam" id="PF00472">
    <property type="entry name" value="RF-1"/>
    <property type="match status" value="1"/>
</dbReference>
<dbReference type="InterPro" id="IPR045853">
    <property type="entry name" value="Pep_chain_release_fac_I_sf"/>
</dbReference>
<dbReference type="PROSITE" id="PS00745">
    <property type="entry name" value="RF_PROK_I"/>
    <property type="match status" value="1"/>
</dbReference>
<reference evidence="5 6" key="1">
    <citation type="journal article" date="2011" name="PLoS Genet.">
        <title>Finished genome of the fungal wheat pathogen Mycosphaerella graminicola reveals dispensome structure, chromosome plasticity, and stealth pathogenesis.</title>
        <authorList>
            <person name="Goodwin S.B."/>
            <person name="Ben M'barek S."/>
            <person name="Dhillon B."/>
            <person name="Wittenberg A.H.J."/>
            <person name="Crane C.F."/>
            <person name="Hane J.K."/>
            <person name="Foster A.J."/>
            <person name="Van der Lee T.A.J."/>
            <person name="Grimwood J."/>
            <person name="Aerts A."/>
            <person name="Antoniw J."/>
            <person name="Bailey A."/>
            <person name="Bluhm B."/>
            <person name="Bowler J."/>
            <person name="Bristow J."/>
            <person name="van der Burgt A."/>
            <person name="Canto-Canche B."/>
            <person name="Churchill A.C.L."/>
            <person name="Conde-Ferraez L."/>
            <person name="Cools H.J."/>
            <person name="Coutinho P.M."/>
            <person name="Csukai M."/>
            <person name="Dehal P."/>
            <person name="De Wit P."/>
            <person name="Donzelli B."/>
            <person name="van de Geest H.C."/>
            <person name="van Ham R.C.H.J."/>
            <person name="Hammond-Kosack K.E."/>
            <person name="Henrissat B."/>
            <person name="Kilian A."/>
            <person name="Kobayashi A.K."/>
            <person name="Koopmann E."/>
            <person name="Kourmpetis Y."/>
            <person name="Kuzniar A."/>
            <person name="Lindquist E."/>
            <person name="Lombard V."/>
            <person name="Maliepaard C."/>
            <person name="Martins N."/>
            <person name="Mehrabi R."/>
            <person name="Nap J.P.H."/>
            <person name="Ponomarenko A."/>
            <person name="Rudd J.J."/>
            <person name="Salamov A."/>
            <person name="Schmutz J."/>
            <person name="Schouten H.J."/>
            <person name="Shapiro H."/>
            <person name="Stergiopoulos I."/>
            <person name="Torriani S.F.F."/>
            <person name="Tu H."/>
            <person name="de Vries R.P."/>
            <person name="Waalwijk C."/>
            <person name="Ware S.B."/>
            <person name="Wiebenga A."/>
            <person name="Zwiers L.-H."/>
            <person name="Oliver R.P."/>
            <person name="Grigoriev I.V."/>
            <person name="Kema G.H.J."/>
        </authorList>
    </citation>
    <scope>NUCLEOTIDE SEQUENCE [LARGE SCALE GENOMIC DNA]</scope>
    <source>
        <strain evidence="6">CBS 115943 / IPO323</strain>
    </source>
</reference>
<keyword evidence="2" id="KW-0488">Methylation</keyword>
<dbReference type="InParanoid" id="F9WW74"/>
<dbReference type="Proteomes" id="UP000008062">
    <property type="component" value="Chromosome 1"/>
</dbReference>
<dbReference type="Gene3D" id="3.30.160.20">
    <property type="match status" value="1"/>
</dbReference>
<dbReference type="GO" id="GO:0070126">
    <property type="term" value="P:mitochondrial translational termination"/>
    <property type="evidence" value="ECO:0007669"/>
    <property type="project" value="EnsemblFungi"/>
</dbReference>
<dbReference type="OrthoDB" id="2019491at2759"/>
<organism evidence="5 6">
    <name type="scientific">Zymoseptoria tritici (strain CBS 115943 / IPO323)</name>
    <name type="common">Speckled leaf blotch fungus</name>
    <name type="synonym">Septoria tritici</name>
    <dbReference type="NCBI Taxonomy" id="336722"/>
    <lineage>
        <taxon>Eukaryota</taxon>
        <taxon>Fungi</taxon>
        <taxon>Dikarya</taxon>
        <taxon>Ascomycota</taxon>
        <taxon>Pezizomycotina</taxon>
        <taxon>Dothideomycetes</taxon>
        <taxon>Dothideomycetidae</taxon>
        <taxon>Mycosphaerellales</taxon>
        <taxon>Mycosphaerellaceae</taxon>
        <taxon>Zymoseptoria</taxon>
    </lineage>
</organism>
<dbReference type="Gene3D" id="3.30.70.1660">
    <property type="match status" value="1"/>
</dbReference>
<dbReference type="InterPro" id="IPR050057">
    <property type="entry name" value="Prokaryotic/Mito_RF"/>
</dbReference>
<dbReference type="OMA" id="DHRVGFK"/>
<dbReference type="AlphaFoldDB" id="F9WW74"/>
<feature type="domain" description="Prokaryotic-type class I peptide chain release factors" evidence="4">
    <location>
        <begin position="289"/>
        <end position="305"/>
    </location>
</feature>
<dbReference type="Gene3D" id="6.10.140.1950">
    <property type="match status" value="1"/>
</dbReference>
<dbReference type="FunFam" id="3.30.160.20:FF:000004">
    <property type="entry name" value="Peptide chain release factor 1"/>
    <property type="match status" value="1"/>
</dbReference>
<evidence type="ECO:0000256" key="3">
    <source>
        <dbReference type="ARBA" id="ARBA00022917"/>
    </source>
</evidence>
<evidence type="ECO:0000256" key="1">
    <source>
        <dbReference type="ARBA" id="ARBA00010835"/>
    </source>
</evidence>
<dbReference type="EMBL" id="CM001196">
    <property type="protein sequence ID" value="EGP92640.1"/>
    <property type="molecule type" value="Genomic_DNA"/>
</dbReference>
<dbReference type="Pfam" id="PF03462">
    <property type="entry name" value="PCRF"/>
    <property type="match status" value="1"/>
</dbReference>
<protein>
    <recommendedName>
        <fullName evidence="4">Prokaryotic-type class I peptide chain release factors domain-containing protein</fullName>
    </recommendedName>
</protein>
<dbReference type="SUPFAM" id="SSF75620">
    <property type="entry name" value="Release factor"/>
    <property type="match status" value="1"/>
</dbReference>
<dbReference type="KEGG" id="ztr:MYCGRDRAFT_98231"/>
<dbReference type="GO" id="GO:0003747">
    <property type="term" value="F:translation release factor activity"/>
    <property type="evidence" value="ECO:0007669"/>
    <property type="project" value="EnsemblFungi"/>
</dbReference>
<proteinExistence type="inferred from homology"/>
<evidence type="ECO:0000259" key="4">
    <source>
        <dbReference type="PROSITE" id="PS00745"/>
    </source>
</evidence>
<keyword evidence="3" id="KW-0648">Protein biosynthesis</keyword>
<sequence>MSVTPWICSRCLRSLARPIKGQLRLRRRYQSTAAASTANDNLSSALLSRARNVASEHATLTQKLATDFDASAAKRLGELTRTANAIQEYDKAKSALEELHGLLKSSDLELKELAEEDIQPTQEKIQQASAALKHSLIPVHPFAHLPCLIEIRPGAGGDEAALFAGDLLRMYTNYCARNELNTTLLKLETADYSAAGGTSSSGSTHVQEAVLEVHTPGAYGILRCEAGVHRVQRVPATEKQGRTHTSAASVLVLPSLGEDPGGDMGEDSFNDPKSDYYVDPKEVRMDVMRASGAGGQHVNKTESAVRLTHEPSGIVVAIQETRSQIKNREKAWRLLRSRIAQIRREEREAELVRLRRGAGAGKVGRENKVRTYNWGQQRVSDHRSGIDSRHLDDVIEGGEALETVMDSVRAWMTEEEVLGLIAEEEASMKSKTN</sequence>
<dbReference type="InterPro" id="IPR005139">
    <property type="entry name" value="PCRF"/>
</dbReference>
<dbReference type="GeneID" id="13403235"/>
<dbReference type="HOGENOM" id="CLU_036856_0_8_1"/>
<dbReference type="eggNOG" id="KOG2726">
    <property type="taxonomic scope" value="Eukaryota"/>
</dbReference>
<dbReference type="RefSeq" id="XP_003857664.1">
    <property type="nucleotide sequence ID" value="XM_003857616.1"/>
</dbReference>
<evidence type="ECO:0000313" key="6">
    <source>
        <dbReference type="Proteomes" id="UP000008062"/>
    </source>
</evidence>
<dbReference type="STRING" id="336722.F9WW74"/>